<dbReference type="EMBL" id="SMOL01000781">
    <property type="protein sequence ID" value="KAB2595318.1"/>
    <property type="molecule type" value="Genomic_DNA"/>
</dbReference>
<evidence type="ECO:0000313" key="2">
    <source>
        <dbReference type="EMBL" id="KAB2595318.1"/>
    </source>
</evidence>
<reference evidence="2 3" key="1">
    <citation type="submission" date="2019-09" db="EMBL/GenBank/DDBJ databases">
        <authorList>
            <person name="Ou C."/>
        </authorList>
    </citation>
    <scope>NUCLEOTIDE SEQUENCE [LARGE SCALE GENOMIC DNA]</scope>
    <source>
        <strain evidence="2">S2</strain>
        <tissue evidence="2">Leaf</tissue>
    </source>
</reference>
<evidence type="ECO:0000256" key="1">
    <source>
        <dbReference type="SAM" id="MobiDB-lite"/>
    </source>
</evidence>
<organism evidence="2 3">
    <name type="scientific">Pyrus ussuriensis x Pyrus communis</name>
    <dbReference type="NCBI Taxonomy" id="2448454"/>
    <lineage>
        <taxon>Eukaryota</taxon>
        <taxon>Viridiplantae</taxon>
        <taxon>Streptophyta</taxon>
        <taxon>Embryophyta</taxon>
        <taxon>Tracheophyta</taxon>
        <taxon>Spermatophyta</taxon>
        <taxon>Magnoliopsida</taxon>
        <taxon>eudicotyledons</taxon>
        <taxon>Gunneridae</taxon>
        <taxon>Pentapetalae</taxon>
        <taxon>rosids</taxon>
        <taxon>fabids</taxon>
        <taxon>Rosales</taxon>
        <taxon>Rosaceae</taxon>
        <taxon>Amygdaloideae</taxon>
        <taxon>Maleae</taxon>
        <taxon>Pyrus</taxon>
    </lineage>
</organism>
<proteinExistence type="predicted"/>
<reference evidence="3" key="2">
    <citation type="submission" date="2019-10" db="EMBL/GenBank/DDBJ databases">
        <title>A de novo genome assembly of a pear dwarfing rootstock.</title>
        <authorList>
            <person name="Wang F."/>
            <person name="Wang J."/>
            <person name="Li S."/>
            <person name="Zhang Y."/>
            <person name="Fang M."/>
            <person name="Ma L."/>
            <person name="Zhao Y."/>
            <person name="Jiang S."/>
        </authorList>
    </citation>
    <scope>NUCLEOTIDE SEQUENCE [LARGE SCALE GENOMIC DNA]</scope>
</reference>
<sequence length="112" mass="12936">MAMKALDSDSEFGDNGDFNSNELNMEQEEDDFDDEHDGEEKEEDGEEVGEEENGDGQNDNKDAEMEELEKEYMNLRHQEQYNVYEKIVNFMAPETMVNNLFGLKKQKPASVV</sequence>
<reference evidence="2 3" key="3">
    <citation type="submission" date="2019-11" db="EMBL/GenBank/DDBJ databases">
        <title>A de novo genome assembly of a pear dwarfing rootstock.</title>
        <authorList>
            <person name="Wang F."/>
            <person name="Wang J."/>
            <person name="Li S."/>
            <person name="Zhang Y."/>
            <person name="Fang M."/>
            <person name="Ma L."/>
            <person name="Zhao Y."/>
            <person name="Jiang S."/>
        </authorList>
    </citation>
    <scope>NUCLEOTIDE SEQUENCE [LARGE SCALE GENOMIC DNA]</scope>
    <source>
        <strain evidence="2">S2</strain>
        <tissue evidence="2">Leaf</tissue>
    </source>
</reference>
<dbReference type="AlphaFoldDB" id="A0A5N5EWI8"/>
<feature type="compositionally biased region" description="Acidic residues" evidence="1">
    <location>
        <begin position="25"/>
        <end position="54"/>
    </location>
</feature>
<keyword evidence="3" id="KW-1185">Reference proteome</keyword>
<accession>A0A5N5EWI8</accession>
<protein>
    <submittedName>
        <fullName evidence="2">Protein AATF-like</fullName>
    </submittedName>
</protein>
<gene>
    <name evidence="2" type="ORF">D8674_030768</name>
</gene>
<feature type="region of interest" description="Disordered" evidence="1">
    <location>
        <begin position="1"/>
        <end position="71"/>
    </location>
</feature>
<comment type="caution">
    <text evidence="2">The sequence shown here is derived from an EMBL/GenBank/DDBJ whole genome shotgun (WGS) entry which is preliminary data.</text>
</comment>
<name>A0A5N5EWI8_9ROSA</name>
<evidence type="ECO:0000313" key="3">
    <source>
        <dbReference type="Proteomes" id="UP000327157"/>
    </source>
</evidence>
<dbReference type="Proteomes" id="UP000327157">
    <property type="component" value="Chromosome 7"/>
</dbReference>